<dbReference type="AlphaFoldDB" id="G0S2U3"/>
<dbReference type="PROSITE" id="PS00028">
    <property type="entry name" value="ZINC_FINGER_C2H2_1"/>
    <property type="match status" value="2"/>
</dbReference>
<dbReference type="KEGG" id="cthr:CTHT_0018500"/>
<reference evidence="4 5" key="1">
    <citation type="journal article" date="2011" name="Cell">
        <title>Insight into structure and assembly of the nuclear pore complex by utilizing the genome of a eukaryotic thermophile.</title>
        <authorList>
            <person name="Amlacher S."/>
            <person name="Sarges P."/>
            <person name="Flemming D."/>
            <person name="van Noort V."/>
            <person name="Kunze R."/>
            <person name="Devos D.P."/>
            <person name="Arumugam M."/>
            <person name="Bork P."/>
            <person name="Hurt E."/>
        </authorList>
    </citation>
    <scope>NUCLEOTIDE SEQUENCE [LARGE SCALE GENOMIC DNA]</scope>
    <source>
        <strain evidence="5">DSM 1495 / CBS 144.50 / IMI 039719</strain>
    </source>
</reference>
<evidence type="ECO:0000256" key="2">
    <source>
        <dbReference type="SAM" id="MobiDB-lite"/>
    </source>
</evidence>
<feature type="domain" description="C2H2-type" evidence="3">
    <location>
        <begin position="159"/>
        <end position="187"/>
    </location>
</feature>
<feature type="region of interest" description="Disordered" evidence="2">
    <location>
        <begin position="756"/>
        <end position="780"/>
    </location>
</feature>
<evidence type="ECO:0000313" key="5">
    <source>
        <dbReference type="Proteomes" id="UP000008066"/>
    </source>
</evidence>
<dbReference type="PROSITE" id="PS50157">
    <property type="entry name" value="ZINC_FINGER_C2H2_2"/>
    <property type="match status" value="2"/>
</dbReference>
<evidence type="ECO:0000256" key="1">
    <source>
        <dbReference type="PROSITE-ProRule" id="PRU00042"/>
    </source>
</evidence>
<feature type="compositionally biased region" description="Low complexity" evidence="2">
    <location>
        <begin position="535"/>
        <end position="553"/>
    </location>
</feature>
<dbReference type="EMBL" id="GL988040">
    <property type="protein sequence ID" value="EGS22326.1"/>
    <property type="molecule type" value="Genomic_DNA"/>
</dbReference>
<name>G0S2U3_CHATD</name>
<evidence type="ECO:0000313" key="4">
    <source>
        <dbReference type="EMBL" id="EGS22326.1"/>
    </source>
</evidence>
<feature type="domain" description="C2H2-type" evidence="3">
    <location>
        <begin position="130"/>
        <end position="158"/>
    </location>
</feature>
<keyword evidence="5" id="KW-1185">Reference proteome</keyword>
<feature type="region of interest" description="Disordered" evidence="2">
    <location>
        <begin position="519"/>
        <end position="567"/>
    </location>
</feature>
<dbReference type="InterPro" id="IPR013087">
    <property type="entry name" value="Znf_C2H2_type"/>
</dbReference>
<dbReference type="eggNOG" id="ENOG502RVZ4">
    <property type="taxonomic scope" value="Eukaryota"/>
</dbReference>
<gene>
    <name evidence="4" type="ORF">CTHT_0018500</name>
</gene>
<dbReference type="RefSeq" id="XP_006692345.1">
    <property type="nucleotide sequence ID" value="XM_006692282.1"/>
</dbReference>
<proteinExistence type="predicted"/>
<accession>G0S2U3</accession>
<dbReference type="GeneID" id="18255888"/>
<feature type="region of interest" description="Disordered" evidence="2">
    <location>
        <begin position="1"/>
        <end position="49"/>
    </location>
</feature>
<dbReference type="GO" id="GO:0008270">
    <property type="term" value="F:zinc ion binding"/>
    <property type="evidence" value="ECO:0007669"/>
    <property type="project" value="UniProtKB-KW"/>
</dbReference>
<feature type="region of interest" description="Disordered" evidence="2">
    <location>
        <begin position="458"/>
        <end position="480"/>
    </location>
</feature>
<evidence type="ECO:0000259" key="3">
    <source>
        <dbReference type="PROSITE" id="PS50157"/>
    </source>
</evidence>
<dbReference type="SMART" id="SM00355">
    <property type="entry name" value="ZnF_C2H2"/>
    <property type="match status" value="4"/>
</dbReference>
<dbReference type="PANTHER" id="PTHR38166:SF1">
    <property type="entry name" value="C2H2-TYPE DOMAIN-CONTAINING PROTEIN"/>
    <property type="match status" value="1"/>
</dbReference>
<dbReference type="HOGENOM" id="CLU_297024_0_0_1"/>
<feature type="compositionally biased region" description="Acidic residues" evidence="2">
    <location>
        <begin position="653"/>
        <end position="663"/>
    </location>
</feature>
<sequence length="1017" mass="113255">MNPHGSQQDIKALKGSPDAVGVNPDVNKHHQTAEDVMIPQKQTPSQLPFQGSVEDKINSVQEDTIRSSWLSFASSNRSRDSAVPSLFSARASTLSAATRYSIHDSVLESPIPASPLNEFEEPCFDLCPRYWCTFCDASFDSKTDWKLHELELHDRKEQYHCRYCSSIFSRAGLLVEHESVVHSIEQRPNMAESVRYSSIRSAWGCGFCAAFISSRNDYLEHVGRHYDEGKGKSEWQHTRVIEALLHQPKVQEAWTEKVMQEEKARGAKLRFSWDPNTTGRSLDHEPPKLQDLLEFFSMGKRSALEVATAAFDAARIRTETNVSTLVSKLFLRTLDPKPAQSPDQSPKLGPSAIEQSLSREDSSPMSPLPPLMSFPSGLRSKSAEELSPFKPTFLDLTALSTSKRAAPDKQDVMEGKKYIPSSTRMESGGSYDPLHHLSSHFCQLRTLHRVESDRNLALSDHSPASGRSFSARQAARDLEPSWPKSAIRAPLISIRTSNEHSGIRITRDIKGLKETQLHNNTLLKPGTPPVRPHASSDALSTFTSSSSSTHYSSPDMTADDSLSEQGSWLESDSGSVIAEECVTPFYLAVNRGMRSLWASYNSYWAAIIHQCAGERGHGSPPSRVVGGRVQKSSSSWRGAGKGGLRPAGRLPRDDDDEEEEDDEGYRPPLSLARPNPSGTKRFACPFRKHDPQTYNIRDHEVCAIRSWTTISRLKEHLYRRHYTIHCQRCKQTFDDSKELADHERAVIKCEVNDLAHPGDITTDQEKKLKSRKHTSRKQSDEDKWRDIYQLLFPNEEVPSPYPEVAEDVAPILTEEDRCRLTFQHFLLTEMPRIFTRAAEELAGRHMQPQDAIPMESISKLLQDSLRRAFKAWEDRGNNVPTADATAVSQCFLPDTPVTTASYTLAPPLDTHQAIPYPAVSNGSFLQLNNRAELGLIETISGSSPDGPAFTATTGCFITPPSDDLNAFAPDYNTLGRLPWEANFGLTGTSVAGFHAGLTGVSSSVESQYWSFRGTSGL</sequence>
<feature type="compositionally biased region" description="Polar residues" evidence="2">
    <location>
        <begin position="40"/>
        <end position="49"/>
    </location>
</feature>
<organism evidence="5">
    <name type="scientific">Chaetomium thermophilum (strain DSM 1495 / CBS 144.50 / IMI 039719)</name>
    <name type="common">Thermochaetoides thermophila</name>
    <dbReference type="NCBI Taxonomy" id="759272"/>
    <lineage>
        <taxon>Eukaryota</taxon>
        <taxon>Fungi</taxon>
        <taxon>Dikarya</taxon>
        <taxon>Ascomycota</taxon>
        <taxon>Pezizomycotina</taxon>
        <taxon>Sordariomycetes</taxon>
        <taxon>Sordariomycetidae</taxon>
        <taxon>Sordariales</taxon>
        <taxon>Chaetomiaceae</taxon>
        <taxon>Thermochaetoides</taxon>
    </lineage>
</organism>
<keyword evidence="1" id="KW-0863">Zinc-finger</keyword>
<feature type="region of interest" description="Disordered" evidence="2">
    <location>
        <begin position="336"/>
        <end position="379"/>
    </location>
</feature>
<feature type="region of interest" description="Disordered" evidence="2">
    <location>
        <begin position="615"/>
        <end position="684"/>
    </location>
</feature>
<dbReference type="SUPFAM" id="SSF57667">
    <property type="entry name" value="beta-beta-alpha zinc fingers"/>
    <property type="match status" value="1"/>
</dbReference>
<dbReference type="PANTHER" id="PTHR38166">
    <property type="entry name" value="C2H2-TYPE DOMAIN-CONTAINING PROTEIN-RELATED"/>
    <property type="match status" value="1"/>
</dbReference>
<keyword evidence="1" id="KW-0862">Zinc</keyword>
<dbReference type="Proteomes" id="UP000008066">
    <property type="component" value="Unassembled WGS sequence"/>
</dbReference>
<protein>
    <submittedName>
        <fullName evidence="4">Zinc finger domain-containing protein</fullName>
    </submittedName>
</protein>
<dbReference type="OMA" id="RHYKIHC"/>
<keyword evidence="1" id="KW-0479">Metal-binding</keyword>
<dbReference type="Gene3D" id="3.30.160.60">
    <property type="entry name" value="Classic Zinc Finger"/>
    <property type="match status" value="1"/>
</dbReference>
<dbReference type="OrthoDB" id="4161727at2759"/>
<dbReference type="InterPro" id="IPR036236">
    <property type="entry name" value="Znf_C2H2_sf"/>
</dbReference>